<organism evidence="2 3">
    <name type="scientific">Armillaria tabescens</name>
    <name type="common">Ringless honey mushroom</name>
    <name type="synonym">Agaricus tabescens</name>
    <dbReference type="NCBI Taxonomy" id="1929756"/>
    <lineage>
        <taxon>Eukaryota</taxon>
        <taxon>Fungi</taxon>
        <taxon>Dikarya</taxon>
        <taxon>Basidiomycota</taxon>
        <taxon>Agaricomycotina</taxon>
        <taxon>Agaricomycetes</taxon>
        <taxon>Agaricomycetidae</taxon>
        <taxon>Agaricales</taxon>
        <taxon>Marasmiineae</taxon>
        <taxon>Physalacriaceae</taxon>
        <taxon>Desarmillaria</taxon>
    </lineage>
</organism>
<protein>
    <submittedName>
        <fullName evidence="2">Uncharacterized protein</fullName>
    </submittedName>
</protein>
<dbReference type="EMBL" id="JAUEPS010000096">
    <property type="protein sequence ID" value="KAK0438522.1"/>
    <property type="molecule type" value="Genomic_DNA"/>
</dbReference>
<feature type="transmembrane region" description="Helical" evidence="1">
    <location>
        <begin position="230"/>
        <end position="254"/>
    </location>
</feature>
<dbReference type="AlphaFoldDB" id="A0AA39JAT1"/>
<feature type="transmembrane region" description="Helical" evidence="1">
    <location>
        <begin position="260"/>
        <end position="282"/>
    </location>
</feature>
<sequence length="332" mass="37544">MSQIDPDFASIKIFATQYSDSWLNAVIIESLTHGMYTALLAIVLWRILSSTTIYRRQVKVLAVISVFMYIMATIHLAKTWFYTRWAFITKGETEETRYFALMNYMATGHPTWALTIGDTVACINILVADCVIIWRCWIIWERNWRIVVLPCICTVCELTFGVLGILQQMVPLNNLPRIISKGDSINWSMAYCIMALPTTGMCTALIVYYLAKVSKTRNSPCFTPNPYYHVIEMLVESSGLYVVVLAIFIVFAAVESPYSRYPGAVLEPVIGIVTTLTLLRVVSRNTDTGPPSDDMHSRHLQHLPRTRTEGSETYADDNDVMIIGPEKTVQVV</sequence>
<dbReference type="Proteomes" id="UP001175211">
    <property type="component" value="Unassembled WGS sequence"/>
</dbReference>
<reference evidence="2" key="1">
    <citation type="submission" date="2023-06" db="EMBL/GenBank/DDBJ databases">
        <authorList>
            <consortium name="Lawrence Berkeley National Laboratory"/>
            <person name="Ahrendt S."/>
            <person name="Sahu N."/>
            <person name="Indic B."/>
            <person name="Wong-Bajracharya J."/>
            <person name="Merenyi Z."/>
            <person name="Ke H.-M."/>
            <person name="Monk M."/>
            <person name="Kocsube S."/>
            <person name="Drula E."/>
            <person name="Lipzen A."/>
            <person name="Balint B."/>
            <person name="Henrissat B."/>
            <person name="Andreopoulos B."/>
            <person name="Martin F.M."/>
            <person name="Harder C.B."/>
            <person name="Rigling D."/>
            <person name="Ford K.L."/>
            <person name="Foster G.D."/>
            <person name="Pangilinan J."/>
            <person name="Papanicolaou A."/>
            <person name="Barry K."/>
            <person name="LaButti K."/>
            <person name="Viragh M."/>
            <person name="Koriabine M."/>
            <person name="Yan M."/>
            <person name="Riley R."/>
            <person name="Champramary S."/>
            <person name="Plett K.L."/>
            <person name="Tsai I.J."/>
            <person name="Slot J."/>
            <person name="Sipos G."/>
            <person name="Plett J."/>
            <person name="Nagy L.G."/>
            <person name="Grigoriev I.V."/>
        </authorList>
    </citation>
    <scope>NUCLEOTIDE SEQUENCE</scope>
    <source>
        <strain evidence="2">CCBAS 213</strain>
    </source>
</reference>
<keyword evidence="1" id="KW-0472">Membrane</keyword>
<comment type="caution">
    <text evidence="2">The sequence shown here is derived from an EMBL/GenBank/DDBJ whole genome shotgun (WGS) entry which is preliminary data.</text>
</comment>
<keyword evidence="3" id="KW-1185">Reference proteome</keyword>
<feature type="transmembrane region" description="Helical" evidence="1">
    <location>
        <begin position="22"/>
        <end position="48"/>
    </location>
</feature>
<keyword evidence="1" id="KW-0812">Transmembrane</keyword>
<feature type="transmembrane region" description="Helical" evidence="1">
    <location>
        <begin position="146"/>
        <end position="167"/>
    </location>
</feature>
<keyword evidence="1" id="KW-1133">Transmembrane helix</keyword>
<feature type="transmembrane region" description="Helical" evidence="1">
    <location>
        <begin position="60"/>
        <end position="77"/>
    </location>
</feature>
<dbReference type="GeneID" id="85364587"/>
<evidence type="ECO:0000256" key="1">
    <source>
        <dbReference type="SAM" id="Phobius"/>
    </source>
</evidence>
<proteinExistence type="predicted"/>
<gene>
    <name evidence="2" type="ORF">EV420DRAFT_1769659</name>
</gene>
<evidence type="ECO:0000313" key="3">
    <source>
        <dbReference type="Proteomes" id="UP001175211"/>
    </source>
</evidence>
<accession>A0AA39JAT1</accession>
<feature type="transmembrane region" description="Helical" evidence="1">
    <location>
        <begin position="187"/>
        <end position="210"/>
    </location>
</feature>
<dbReference type="RefSeq" id="XP_060322966.1">
    <property type="nucleotide sequence ID" value="XM_060481039.1"/>
</dbReference>
<name>A0AA39JAT1_ARMTA</name>
<feature type="transmembrane region" description="Helical" evidence="1">
    <location>
        <begin position="112"/>
        <end position="134"/>
    </location>
</feature>
<evidence type="ECO:0000313" key="2">
    <source>
        <dbReference type="EMBL" id="KAK0438522.1"/>
    </source>
</evidence>